<dbReference type="InterPro" id="IPR012454">
    <property type="entry name" value="DUF1659"/>
</dbReference>
<dbReference type="Proteomes" id="UP000054623">
    <property type="component" value="Unassembled WGS sequence"/>
</dbReference>
<evidence type="ECO:0000259" key="1">
    <source>
        <dbReference type="Pfam" id="PF07872"/>
    </source>
</evidence>
<organism evidence="2">
    <name type="scientific">Desulfitobacterium hafniense</name>
    <name type="common">Desulfitobacterium frappieri</name>
    <dbReference type="NCBI Taxonomy" id="49338"/>
    <lineage>
        <taxon>Bacteria</taxon>
        <taxon>Bacillati</taxon>
        <taxon>Bacillota</taxon>
        <taxon>Clostridia</taxon>
        <taxon>Eubacteriales</taxon>
        <taxon>Desulfitobacteriaceae</taxon>
        <taxon>Desulfitobacterium</taxon>
    </lineage>
</organism>
<evidence type="ECO:0000313" key="2">
    <source>
        <dbReference type="EMBL" id="CDX04359.1"/>
    </source>
</evidence>
<dbReference type="AlphaFoldDB" id="A0A098B695"/>
<proteinExistence type="predicted"/>
<dbReference type="OrthoDB" id="1954703at2"/>
<protein>
    <recommendedName>
        <fullName evidence="1">DUF1659 domain-containing protein</fullName>
    </recommendedName>
</protein>
<evidence type="ECO:0000313" key="4">
    <source>
        <dbReference type="Proteomes" id="UP000054623"/>
    </source>
</evidence>
<reference evidence="3 4" key="2">
    <citation type="submission" date="2015-12" db="EMBL/GenBank/DDBJ databases">
        <title>Draft Genome Sequence of Desulfitobacterium hafniense Strain DH, a Sulfate-reducing Bacterium Isolated from Paddy Soils.</title>
        <authorList>
            <person name="Bao P."/>
            <person name="Zhang X."/>
            <person name="Li G."/>
        </authorList>
    </citation>
    <scope>NUCLEOTIDE SEQUENCE [LARGE SCALE GENOMIC DNA]</scope>
    <source>
        <strain evidence="3 4">DH</strain>
    </source>
</reference>
<sequence length="74" mass="8159">MAVVAHPLSSTVVIRYQTGETPSGVPIIRQKSLNNVKAEATDQDIYDVAAAFFGLSERPVIQTILRKNFDLIDE</sequence>
<dbReference type="PATRIC" id="fig|49338.4.peg.4811"/>
<dbReference type="EMBL" id="LOCK01000009">
    <property type="protein sequence ID" value="KTE92974.1"/>
    <property type="molecule type" value="Genomic_DNA"/>
</dbReference>
<accession>A0A098B695</accession>
<gene>
    <name evidence="3" type="ORF">AT727_16035</name>
    <name evidence="2" type="ORF">DPCES_4473</name>
</gene>
<name>A0A098B695_DESHA</name>
<evidence type="ECO:0000313" key="3">
    <source>
        <dbReference type="EMBL" id="KTE92974.1"/>
    </source>
</evidence>
<dbReference type="EMBL" id="LK996017">
    <property type="protein sequence ID" value="CDX04359.1"/>
    <property type="molecule type" value="Genomic_DNA"/>
</dbReference>
<dbReference type="Pfam" id="PF07872">
    <property type="entry name" value="DUF1659"/>
    <property type="match status" value="1"/>
</dbReference>
<reference evidence="2" key="1">
    <citation type="submission" date="2014-07" db="EMBL/GenBank/DDBJ databases">
        <authorList>
            <person name="Hornung V.Bastian."/>
        </authorList>
    </citation>
    <scope>NUCLEOTIDE SEQUENCE</scope>
    <source>
        <strain evidence="2">PCE-S</strain>
    </source>
</reference>
<dbReference type="RefSeq" id="WP_018306397.1">
    <property type="nucleotide sequence ID" value="NZ_LK996017.1"/>
</dbReference>
<feature type="domain" description="DUF1659" evidence="1">
    <location>
        <begin position="2"/>
        <end position="72"/>
    </location>
</feature>